<dbReference type="NCBIfam" id="TIGR03562">
    <property type="entry name" value="osmo_induc_OsmC"/>
    <property type="match status" value="1"/>
</dbReference>
<dbReference type="PANTHER" id="PTHR42830:SF1">
    <property type="entry name" value="OSMOTICALLY INDUCIBLE FAMILY PROTEIN"/>
    <property type="match status" value="1"/>
</dbReference>
<gene>
    <name evidence="1" type="ORF">H8B04_02665</name>
</gene>
<dbReference type="SUPFAM" id="SSF82784">
    <property type="entry name" value="OsmC-like"/>
    <property type="match status" value="1"/>
</dbReference>
<reference evidence="1 2" key="1">
    <citation type="submission" date="2020-08" db="EMBL/GenBank/DDBJ databases">
        <title>Sphingobacterium sp. DN04309 isolated from aquaculture water.</title>
        <authorList>
            <person name="Zhang M."/>
        </authorList>
    </citation>
    <scope>NUCLEOTIDE SEQUENCE [LARGE SCALE GENOMIC DNA]</scope>
    <source>
        <strain evidence="1 2">DN04309</strain>
    </source>
</reference>
<dbReference type="InterPro" id="IPR019904">
    <property type="entry name" value="Peroxiredoxin_OsmC"/>
</dbReference>
<evidence type="ECO:0000313" key="2">
    <source>
        <dbReference type="Proteomes" id="UP000651271"/>
    </source>
</evidence>
<accession>A0ABR7YB21</accession>
<dbReference type="InterPro" id="IPR036102">
    <property type="entry name" value="OsmC/Ohrsf"/>
</dbReference>
<comment type="caution">
    <text evidence="1">The sequence shown here is derived from an EMBL/GenBank/DDBJ whole genome shotgun (WGS) entry which is preliminary data.</text>
</comment>
<dbReference type="PANTHER" id="PTHR42830">
    <property type="entry name" value="OSMOTICALLY INDUCIBLE FAMILY PROTEIN"/>
    <property type="match status" value="1"/>
</dbReference>
<keyword evidence="2" id="KW-1185">Reference proteome</keyword>
<organism evidence="1 2">
    <name type="scientific">Sphingobacterium litopenaei</name>
    <dbReference type="NCBI Taxonomy" id="2763500"/>
    <lineage>
        <taxon>Bacteria</taxon>
        <taxon>Pseudomonadati</taxon>
        <taxon>Bacteroidota</taxon>
        <taxon>Sphingobacteriia</taxon>
        <taxon>Sphingobacteriales</taxon>
        <taxon>Sphingobacteriaceae</taxon>
        <taxon>Sphingobacterium</taxon>
    </lineage>
</organism>
<dbReference type="Pfam" id="PF02566">
    <property type="entry name" value="OsmC"/>
    <property type="match status" value="1"/>
</dbReference>
<name>A0ABR7YB21_9SPHI</name>
<dbReference type="InterPro" id="IPR003718">
    <property type="entry name" value="OsmC/Ohr_fam"/>
</dbReference>
<dbReference type="RefSeq" id="WP_165289534.1">
    <property type="nucleotide sequence ID" value="NZ_JACOIJ010000003.1"/>
</dbReference>
<dbReference type="EMBL" id="JACOIJ010000003">
    <property type="protein sequence ID" value="MBD1428479.1"/>
    <property type="molecule type" value="Genomic_DNA"/>
</dbReference>
<dbReference type="InterPro" id="IPR052707">
    <property type="entry name" value="OsmC_Ohr_Peroxiredoxin"/>
</dbReference>
<sequence length="137" mass="14627">MNRTAKAHWSGTLKEGKGNLTTASEILNQTNYSFKTRFDGGEAGTNPEELLAAAHAGCFTMAISLALTEKGFNPTSLDTEATVSMDNKGITAVHLSIVGDVSNLESEEFDSIVKNAEQNCFVSKILSIPITSESQLV</sequence>
<dbReference type="InterPro" id="IPR015946">
    <property type="entry name" value="KH_dom-like_a/b"/>
</dbReference>
<dbReference type="Proteomes" id="UP000651271">
    <property type="component" value="Unassembled WGS sequence"/>
</dbReference>
<protein>
    <submittedName>
        <fullName evidence="1">OsmC family peroxiredoxin</fullName>
    </submittedName>
</protein>
<proteinExistence type="predicted"/>
<evidence type="ECO:0000313" key="1">
    <source>
        <dbReference type="EMBL" id="MBD1428479.1"/>
    </source>
</evidence>
<dbReference type="Gene3D" id="3.30.300.20">
    <property type="match status" value="1"/>
</dbReference>